<dbReference type="Pfam" id="PF13263">
    <property type="entry name" value="PHP_C"/>
    <property type="match status" value="1"/>
</dbReference>
<organism evidence="2 3">
    <name type="scientific">Aminobacterium colombiense (strain DSM 12261 / ALA-1)</name>
    <dbReference type="NCBI Taxonomy" id="572547"/>
    <lineage>
        <taxon>Bacteria</taxon>
        <taxon>Thermotogati</taxon>
        <taxon>Synergistota</taxon>
        <taxon>Synergistia</taxon>
        <taxon>Synergistales</taxon>
        <taxon>Aminobacteriaceae</taxon>
        <taxon>Aminobacterium</taxon>
    </lineage>
</organism>
<name>D5EC91_AMICL</name>
<dbReference type="Proteomes" id="UP000002366">
    <property type="component" value="Chromosome"/>
</dbReference>
<evidence type="ECO:0000259" key="1">
    <source>
        <dbReference type="SMART" id="SM00481"/>
    </source>
</evidence>
<proteinExistence type="predicted"/>
<dbReference type="AlphaFoldDB" id="D5EC91"/>
<reference evidence="2 3" key="1">
    <citation type="journal article" date="2010" name="Stand. Genomic Sci.">
        <title>Complete genome sequence of Aminobacterium colombiense type strain (ALA-1).</title>
        <authorList>
            <person name="Chertkov O."/>
            <person name="Sikorski J."/>
            <person name="Brambilla E."/>
            <person name="Lapidus A."/>
            <person name="Copeland A."/>
            <person name="Glavina Del Rio T."/>
            <person name="Nolan M."/>
            <person name="Lucas S."/>
            <person name="Tice H."/>
            <person name="Cheng J.F."/>
            <person name="Han C."/>
            <person name="Detter J.C."/>
            <person name="Bruce D."/>
            <person name="Tapia R."/>
            <person name="Goodwin L."/>
            <person name="Pitluck S."/>
            <person name="Liolios K."/>
            <person name="Ivanova N."/>
            <person name="Mavromatis K."/>
            <person name="Ovchinnikova G."/>
            <person name="Pati A."/>
            <person name="Chen A."/>
            <person name="Palaniappan K."/>
            <person name="Land M."/>
            <person name="Hauser L."/>
            <person name="Chang Y.J."/>
            <person name="Jeffries C.D."/>
            <person name="Spring S."/>
            <person name="Rohde M."/>
            <person name="Goker M."/>
            <person name="Bristow J."/>
            <person name="Eisen J.A."/>
            <person name="Markowitz V."/>
            <person name="Hugenholtz P."/>
            <person name="Kyrpides N.C."/>
            <person name="Klenk H.P."/>
        </authorList>
    </citation>
    <scope>NUCLEOTIDE SEQUENCE [LARGE SCALE GENOMIC DNA]</scope>
    <source>
        <strain evidence="3">DSM 12261 / ALA-1</strain>
    </source>
</reference>
<dbReference type="SMART" id="SM00481">
    <property type="entry name" value="POLIIIAc"/>
    <property type="match status" value="1"/>
</dbReference>
<dbReference type="InterPro" id="IPR052018">
    <property type="entry name" value="PHP_domain"/>
</dbReference>
<gene>
    <name evidence="2" type="ordered locus">Amico_0024</name>
</gene>
<dbReference type="PANTHER" id="PTHR42924:SF3">
    <property type="entry name" value="POLYMERASE_HISTIDINOL PHOSPHATASE N-TERMINAL DOMAIN-CONTAINING PROTEIN"/>
    <property type="match status" value="1"/>
</dbReference>
<dbReference type="CDD" id="cd07432">
    <property type="entry name" value="PHP_HisPPase"/>
    <property type="match status" value="1"/>
</dbReference>
<evidence type="ECO:0000313" key="3">
    <source>
        <dbReference type="Proteomes" id="UP000002366"/>
    </source>
</evidence>
<sequence>MVIDTHLHSEEFSSDSFLPIGEAIQKGKSMGLDGICVTDHESMGMRSFARELSVKYDFLVLVGLELLTYEGDLLVFGLESVPEKKMHASDALELVNRQGGVAVSAHPFRDNGRGMGNFIRSLPGLSGIEAFNGSTRLTHNFKAHALANELELPRLGGSDAHFVERVGLYATAFPGIIQNENDFIGAIRTGNVYPVVYDVNRFVKV</sequence>
<dbReference type="PANTHER" id="PTHR42924">
    <property type="entry name" value="EXONUCLEASE"/>
    <property type="match status" value="1"/>
</dbReference>
<protein>
    <submittedName>
        <fullName evidence="2">PHP domain protein</fullName>
    </submittedName>
</protein>
<dbReference type="KEGG" id="aco:Amico_0024"/>
<evidence type="ECO:0000313" key="2">
    <source>
        <dbReference type="EMBL" id="ADE56173.1"/>
    </source>
</evidence>
<dbReference type="EMBL" id="CP001997">
    <property type="protein sequence ID" value="ADE56173.1"/>
    <property type="molecule type" value="Genomic_DNA"/>
</dbReference>
<dbReference type="HOGENOM" id="CLU_072983_1_1_0"/>
<dbReference type="eggNOG" id="COG0613">
    <property type="taxonomic scope" value="Bacteria"/>
</dbReference>
<dbReference type="InterPro" id="IPR016195">
    <property type="entry name" value="Pol/histidinol_Pase-like"/>
</dbReference>
<dbReference type="SUPFAM" id="SSF89550">
    <property type="entry name" value="PHP domain-like"/>
    <property type="match status" value="1"/>
</dbReference>
<keyword evidence="3" id="KW-1185">Reference proteome</keyword>
<dbReference type="STRING" id="572547.Amico_0024"/>
<accession>D5EC91</accession>
<dbReference type="GO" id="GO:0004534">
    <property type="term" value="F:5'-3' RNA exonuclease activity"/>
    <property type="evidence" value="ECO:0007669"/>
    <property type="project" value="TreeGrafter"/>
</dbReference>
<dbReference type="OrthoDB" id="9775360at2"/>
<dbReference type="Gene3D" id="3.20.20.140">
    <property type="entry name" value="Metal-dependent hydrolases"/>
    <property type="match status" value="1"/>
</dbReference>
<dbReference type="Pfam" id="PF02811">
    <property type="entry name" value="PHP"/>
    <property type="match status" value="1"/>
</dbReference>
<feature type="domain" description="Polymerase/histidinol phosphatase N-terminal" evidence="1">
    <location>
        <begin position="3"/>
        <end position="70"/>
    </location>
</feature>
<dbReference type="InterPro" id="IPR004013">
    <property type="entry name" value="PHP_dom"/>
</dbReference>
<dbReference type="InterPro" id="IPR003141">
    <property type="entry name" value="Pol/His_phosphatase_N"/>
</dbReference>
<dbReference type="GO" id="GO:0035312">
    <property type="term" value="F:5'-3' DNA exonuclease activity"/>
    <property type="evidence" value="ECO:0007669"/>
    <property type="project" value="TreeGrafter"/>
</dbReference>